<dbReference type="PANTHER" id="PTHR42663:SF6">
    <property type="entry name" value="HYDROLASE C777.06C-RELATED"/>
    <property type="match status" value="1"/>
</dbReference>
<dbReference type="Proteomes" id="UP000658258">
    <property type="component" value="Unassembled WGS sequence"/>
</dbReference>
<protein>
    <submittedName>
        <fullName evidence="2">Coenzyme PQQ synthesis protein B</fullName>
    </submittedName>
</protein>
<feature type="domain" description="Metallo-beta-lactamase" evidence="1">
    <location>
        <begin position="46"/>
        <end position="247"/>
    </location>
</feature>
<dbReference type="InterPro" id="IPR036866">
    <property type="entry name" value="RibonucZ/Hydroxyglut_hydro"/>
</dbReference>
<dbReference type="SUPFAM" id="SSF56281">
    <property type="entry name" value="Metallo-hydrolase/oxidoreductase"/>
    <property type="match status" value="1"/>
</dbReference>
<evidence type="ECO:0000313" key="2">
    <source>
        <dbReference type="EMBL" id="GHE75275.1"/>
    </source>
</evidence>
<evidence type="ECO:0000313" key="3">
    <source>
        <dbReference type="Proteomes" id="UP000658258"/>
    </source>
</evidence>
<comment type="caution">
    <text evidence="2">The sequence shown here is derived from an EMBL/GenBank/DDBJ whole genome shotgun (WGS) entry which is preliminary data.</text>
</comment>
<organism evidence="2 3">
    <name type="scientific">Roseivirga thermotolerans</name>
    <dbReference type="NCBI Taxonomy" id="1758176"/>
    <lineage>
        <taxon>Bacteria</taxon>
        <taxon>Pseudomonadati</taxon>
        <taxon>Bacteroidota</taxon>
        <taxon>Cytophagia</taxon>
        <taxon>Cytophagales</taxon>
        <taxon>Roseivirgaceae</taxon>
        <taxon>Roseivirga</taxon>
    </lineage>
</organism>
<dbReference type="InterPro" id="IPR001279">
    <property type="entry name" value="Metallo-B-lactamas"/>
</dbReference>
<sequence length="281" mass="32100">MVLGVAQDAGYPQAGSRQEFKLIEEGLRAKQYAVSLCLVDPQHNKRYLFEATPDFREQLEMADKVSKPTQYPFDGIFLTHAHIGHYTGLMHLGREVMGTRTIPVYAMPKMTAFLQENGPWSQLISLENIALKPLSDSTAISLSNSISVMPFTVPHRDEYSETVGYQIKVSRKSLVFIPDIDKWNRWDVDIREVVKAHDYILIDASFYKDGELKGRDMSLIPHPFTTESMELFKNLSDADKAKVYFIHANHTNPILDVNSREYKEVIQAGFHVAKQGQIFRF</sequence>
<dbReference type="Gene3D" id="3.60.15.10">
    <property type="entry name" value="Ribonuclease Z/Hydroxyacylglutathione hydrolase-like"/>
    <property type="match status" value="1"/>
</dbReference>
<dbReference type="PANTHER" id="PTHR42663">
    <property type="entry name" value="HYDROLASE C777.06C-RELATED-RELATED"/>
    <property type="match status" value="1"/>
</dbReference>
<keyword evidence="3" id="KW-1185">Reference proteome</keyword>
<dbReference type="EMBL" id="BNAG01000006">
    <property type="protein sequence ID" value="GHE75275.1"/>
    <property type="molecule type" value="Genomic_DNA"/>
</dbReference>
<dbReference type="Pfam" id="PF12706">
    <property type="entry name" value="Lactamase_B_2"/>
    <property type="match status" value="1"/>
</dbReference>
<proteinExistence type="predicted"/>
<accession>A0ABQ3ICJ6</accession>
<name>A0ABQ3ICJ6_9BACT</name>
<gene>
    <name evidence="2" type="primary">pqqB</name>
    <name evidence="2" type="ORF">GCM10011340_35090</name>
</gene>
<evidence type="ECO:0000259" key="1">
    <source>
        <dbReference type="Pfam" id="PF12706"/>
    </source>
</evidence>
<reference evidence="3" key="1">
    <citation type="journal article" date="2019" name="Int. J. Syst. Evol. Microbiol.">
        <title>The Global Catalogue of Microorganisms (GCM) 10K type strain sequencing project: providing services to taxonomists for standard genome sequencing and annotation.</title>
        <authorList>
            <consortium name="The Broad Institute Genomics Platform"/>
            <consortium name="The Broad Institute Genome Sequencing Center for Infectious Disease"/>
            <person name="Wu L."/>
            <person name="Ma J."/>
        </authorList>
    </citation>
    <scope>NUCLEOTIDE SEQUENCE [LARGE SCALE GENOMIC DNA]</scope>
    <source>
        <strain evidence="3">CGMCC 1.15111</strain>
    </source>
</reference>